<dbReference type="Pfam" id="PF03775">
    <property type="entry name" value="MinC_C"/>
    <property type="match status" value="1"/>
</dbReference>
<comment type="function">
    <text evidence="5">Cell division inhibitor that blocks the formation of polar Z ring septums. Rapidly oscillates between the poles of the cell to destabilize FtsZ filaments that have formed before they mature into polar Z rings. Prevents FtsZ polymerization.</text>
</comment>
<accession>A0A2P7MST6</accession>
<keyword evidence="2 5" id="KW-0717">Septation</keyword>
<dbReference type="GO" id="GO:0000902">
    <property type="term" value="P:cell morphogenesis"/>
    <property type="evidence" value="ECO:0007669"/>
    <property type="project" value="InterPro"/>
</dbReference>
<keyword evidence="3 5" id="KW-0131">Cell cycle</keyword>
<dbReference type="GO" id="GO:0000917">
    <property type="term" value="P:division septum assembly"/>
    <property type="evidence" value="ECO:0007669"/>
    <property type="project" value="UniProtKB-KW"/>
</dbReference>
<protein>
    <recommendedName>
        <fullName evidence="5">Probable septum site-determining protein MinC</fullName>
    </recommendedName>
</protein>
<dbReference type="EMBL" id="PXXO01000014">
    <property type="protein sequence ID" value="PSJ04205.1"/>
    <property type="molecule type" value="Genomic_DNA"/>
</dbReference>
<keyword evidence="1 5" id="KW-0132">Cell division</keyword>
<reference evidence="7 8" key="1">
    <citation type="journal article" date="2018" name="Environ. Microbiol.">
        <title>Ecological and genomic features of two widespread freshwater picocyanobacteria.</title>
        <authorList>
            <person name="Cabello-Yeves P.J."/>
            <person name="Picazo A."/>
            <person name="Camacho A."/>
            <person name="Callieri C."/>
            <person name="Rosselli R."/>
            <person name="Roda-Garcia J.J."/>
            <person name="Coutinho F.H."/>
            <person name="Rodriguez-Valera F."/>
        </authorList>
    </citation>
    <scope>NUCLEOTIDE SEQUENCE [LARGE SCALE GENOMIC DNA]</scope>
    <source>
        <strain evidence="7 8">Tous</strain>
    </source>
</reference>
<comment type="subunit">
    <text evidence="4 5">Interacts with MinD and FtsZ.</text>
</comment>
<comment type="similarity">
    <text evidence="5">Belongs to the MinC family.</text>
</comment>
<dbReference type="Gene3D" id="2.160.20.70">
    <property type="match status" value="1"/>
</dbReference>
<keyword evidence="8" id="KW-1185">Reference proteome</keyword>
<sequence>MEIGPGTELEPARGALLVADESGRGSHRLVLPASCQTPLPALVQQAIDSGALLANRPIEGQVLLEAGAWRIGLSQLGELQRTLNGRGLELVTICSSQPHTHVAAAGLGILSQWPNSAAPTSPAKPDSDLQVHQGTLRSGDHLETSGSVLLLGDVNPGARISAAGHVLVWGRLRGVAHAGCQGDNFARIVALQLRPLQLRIAGAVARGPEGAPPAGFAEEARIVAGAIQIDPAQPVWPLSG</sequence>
<dbReference type="AlphaFoldDB" id="A0A2P7MST6"/>
<dbReference type="PANTHER" id="PTHR34108">
    <property type="entry name" value="SEPTUM SITE-DETERMINING PROTEIN MINC"/>
    <property type="match status" value="1"/>
</dbReference>
<evidence type="ECO:0000256" key="4">
    <source>
        <dbReference type="ARBA" id="ARBA00046874"/>
    </source>
</evidence>
<dbReference type="InterPro" id="IPR013033">
    <property type="entry name" value="MinC"/>
</dbReference>
<proteinExistence type="inferred from homology"/>
<organism evidence="7 8">
    <name type="scientific">Cyanobium usitatum str. Tous</name>
    <dbReference type="NCBI Taxonomy" id="2116684"/>
    <lineage>
        <taxon>Bacteria</taxon>
        <taxon>Bacillati</taxon>
        <taxon>Cyanobacteriota</taxon>
        <taxon>Cyanophyceae</taxon>
        <taxon>Synechococcales</taxon>
        <taxon>Prochlorococcaceae</taxon>
        <taxon>Cyanobium</taxon>
    </lineage>
</organism>
<feature type="domain" description="Septum formation inhibitor MinC C-terminal" evidence="6">
    <location>
        <begin position="132"/>
        <end position="222"/>
    </location>
</feature>
<dbReference type="GO" id="GO:1901891">
    <property type="term" value="P:regulation of cell septum assembly"/>
    <property type="evidence" value="ECO:0007669"/>
    <property type="project" value="InterPro"/>
</dbReference>
<dbReference type="HAMAP" id="MF_00267">
    <property type="entry name" value="MinC"/>
    <property type="match status" value="1"/>
</dbReference>
<dbReference type="InterPro" id="IPR005526">
    <property type="entry name" value="Septum_form_inhib_MinC_C"/>
</dbReference>
<gene>
    <name evidence="5" type="primary">minC</name>
    <name evidence="7" type="ORF">C7K55_11100</name>
</gene>
<evidence type="ECO:0000313" key="8">
    <source>
        <dbReference type="Proteomes" id="UP000243002"/>
    </source>
</evidence>
<name>A0A2P7MST6_9CYAN</name>
<evidence type="ECO:0000256" key="1">
    <source>
        <dbReference type="ARBA" id="ARBA00022618"/>
    </source>
</evidence>
<dbReference type="SUPFAM" id="SSF63848">
    <property type="entry name" value="Cell-division inhibitor MinC, C-terminal domain"/>
    <property type="match status" value="1"/>
</dbReference>
<dbReference type="PANTHER" id="PTHR34108:SF1">
    <property type="entry name" value="SEPTUM SITE-DETERMINING PROTEIN MINC"/>
    <property type="match status" value="1"/>
</dbReference>
<dbReference type="InterPro" id="IPR036145">
    <property type="entry name" value="MinC_C_sf"/>
</dbReference>
<dbReference type="InterPro" id="IPR016098">
    <property type="entry name" value="CAP/MinC_C"/>
</dbReference>
<evidence type="ECO:0000256" key="2">
    <source>
        <dbReference type="ARBA" id="ARBA00023210"/>
    </source>
</evidence>
<dbReference type="OrthoDB" id="9790810at2"/>
<evidence type="ECO:0000256" key="5">
    <source>
        <dbReference type="HAMAP-Rule" id="MF_00267"/>
    </source>
</evidence>
<evidence type="ECO:0000313" key="7">
    <source>
        <dbReference type="EMBL" id="PSJ04205.1"/>
    </source>
</evidence>
<evidence type="ECO:0000256" key="3">
    <source>
        <dbReference type="ARBA" id="ARBA00023306"/>
    </source>
</evidence>
<evidence type="ECO:0000259" key="6">
    <source>
        <dbReference type="Pfam" id="PF03775"/>
    </source>
</evidence>
<comment type="caution">
    <text evidence="7">The sequence shown here is derived from an EMBL/GenBank/DDBJ whole genome shotgun (WGS) entry which is preliminary data.</text>
</comment>
<dbReference type="Proteomes" id="UP000243002">
    <property type="component" value="Unassembled WGS sequence"/>
</dbReference>